<proteinExistence type="predicted"/>
<accession>A0A6B9VCF3</accession>
<evidence type="ECO:0000313" key="2">
    <source>
        <dbReference type="Proteomes" id="UP000464620"/>
    </source>
</evidence>
<sequence>MPLGVEGVACQPKHVTMAYHLKAEAWHANYLNQDKIMGVARQPLGVARWYKFPERMKEANYMGHATWYRRCGTPLTILHLGVPLESQAWHTSAIQRSKKHWGVPLEFVA</sequence>
<protein>
    <submittedName>
        <fullName evidence="1">Uncharacterized protein</fullName>
    </submittedName>
</protein>
<dbReference type="EMBL" id="CP031001">
    <property type="protein sequence ID" value="QHN77942.1"/>
    <property type="molecule type" value="Genomic_DNA"/>
</dbReference>
<gene>
    <name evidence="1" type="ORF">DS421_19g657200</name>
</gene>
<dbReference type="Proteomes" id="UP000464620">
    <property type="component" value="Chromosome B09"/>
</dbReference>
<evidence type="ECO:0000313" key="1">
    <source>
        <dbReference type="EMBL" id="QHN77942.1"/>
    </source>
</evidence>
<name>A0A6B9VCF3_ARAHY</name>
<organism evidence="1 2">
    <name type="scientific">Arachis hypogaea</name>
    <name type="common">Peanut</name>
    <dbReference type="NCBI Taxonomy" id="3818"/>
    <lineage>
        <taxon>Eukaryota</taxon>
        <taxon>Viridiplantae</taxon>
        <taxon>Streptophyta</taxon>
        <taxon>Embryophyta</taxon>
        <taxon>Tracheophyta</taxon>
        <taxon>Spermatophyta</taxon>
        <taxon>Magnoliopsida</taxon>
        <taxon>eudicotyledons</taxon>
        <taxon>Gunneridae</taxon>
        <taxon>Pentapetalae</taxon>
        <taxon>rosids</taxon>
        <taxon>fabids</taxon>
        <taxon>Fabales</taxon>
        <taxon>Fabaceae</taxon>
        <taxon>Papilionoideae</taxon>
        <taxon>50 kb inversion clade</taxon>
        <taxon>dalbergioids sensu lato</taxon>
        <taxon>Dalbergieae</taxon>
        <taxon>Pterocarpus clade</taxon>
        <taxon>Arachis</taxon>
    </lineage>
</organism>
<dbReference type="AlphaFoldDB" id="A0A6B9VCF3"/>
<reference evidence="1 2" key="1">
    <citation type="submission" date="2020-01" db="EMBL/GenBank/DDBJ databases">
        <title>Genome sequence of Arachis hypogaea, cultivar Shitouqi.</title>
        <authorList>
            <person name="Zhuang W."/>
            <person name="Chen H."/>
            <person name="Varshney R."/>
            <person name="Wang D."/>
            <person name="Ming R."/>
        </authorList>
    </citation>
    <scope>NUCLEOTIDE SEQUENCE [LARGE SCALE GENOMIC DNA]</scope>
    <source>
        <tissue evidence="1">Young leaf</tissue>
    </source>
</reference>